<evidence type="ECO:0000313" key="2">
    <source>
        <dbReference type="Proteomes" id="UP001600888"/>
    </source>
</evidence>
<accession>A0ABR4F249</accession>
<organism evidence="1 2">
    <name type="scientific">Diaporthe vaccinii</name>
    <dbReference type="NCBI Taxonomy" id="105482"/>
    <lineage>
        <taxon>Eukaryota</taxon>
        <taxon>Fungi</taxon>
        <taxon>Dikarya</taxon>
        <taxon>Ascomycota</taxon>
        <taxon>Pezizomycotina</taxon>
        <taxon>Sordariomycetes</taxon>
        <taxon>Sordariomycetidae</taxon>
        <taxon>Diaporthales</taxon>
        <taxon>Diaporthaceae</taxon>
        <taxon>Diaporthe</taxon>
        <taxon>Diaporthe eres species complex</taxon>
    </lineage>
</organism>
<gene>
    <name evidence="1" type="ORF">FJTKL_03438</name>
</gene>
<dbReference type="Proteomes" id="UP001600888">
    <property type="component" value="Unassembled WGS sequence"/>
</dbReference>
<sequence>MIFVISTGITAEFQPSRRDVSSSDAHEREFIGPPLPSKLLSTVQISEVDRAHLDTTLLVTQKPSKLRRCAMVTTEPFSVPLFCFVYPPC</sequence>
<name>A0ABR4F249_9PEZI</name>
<dbReference type="EMBL" id="JBAWTH010000015">
    <property type="protein sequence ID" value="KAL2288773.1"/>
    <property type="molecule type" value="Genomic_DNA"/>
</dbReference>
<protein>
    <submittedName>
        <fullName evidence="1">Uncharacterized protein</fullName>
    </submittedName>
</protein>
<evidence type="ECO:0000313" key="1">
    <source>
        <dbReference type="EMBL" id="KAL2288773.1"/>
    </source>
</evidence>
<proteinExistence type="predicted"/>
<keyword evidence="2" id="KW-1185">Reference proteome</keyword>
<reference evidence="1 2" key="1">
    <citation type="submission" date="2024-03" db="EMBL/GenBank/DDBJ databases">
        <title>A high-quality draft genome sequence of Diaporthe vaccinii, a causative agent of upright dieback and viscid rot disease in cranberry plants.</title>
        <authorList>
            <person name="Sarrasin M."/>
            <person name="Lang B.F."/>
            <person name="Burger G."/>
        </authorList>
    </citation>
    <scope>NUCLEOTIDE SEQUENCE [LARGE SCALE GENOMIC DNA]</scope>
    <source>
        <strain evidence="1 2">IS7</strain>
    </source>
</reference>
<comment type="caution">
    <text evidence="1">The sequence shown here is derived from an EMBL/GenBank/DDBJ whole genome shotgun (WGS) entry which is preliminary data.</text>
</comment>